<evidence type="ECO:0000313" key="3">
    <source>
        <dbReference type="EMBL" id="CAD2178905.1"/>
    </source>
</evidence>
<evidence type="ECO:0000259" key="2">
    <source>
        <dbReference type="PROSITE" id="PS51304"/>
    </source>
</evidence>
<dbReference type="OrthoDB" id="5899208at2759"/>
<dbReference type="EMBL" id="CAJEWN010000331">
    <property type="protein sequence ID" value="CAD2178905.1"/>
    <property type="molecule type" value="Genomic_DNA"/>
</dbReference>
<dbReference type="Gene3D" id="2.60.120.200">
    <property type="match status" value="1"/>
</dbReference>
<reference evidence="3 4" key="1">
    <citation type="submission" date="2020-08" db="EMBL/GenBank/DDBJ databases">
        <authorList>
            <person name="Koutsovoulos G."/>
            <person name="Danchin GJ E."/>
        </authorList>
    </citation>
    <scope>NUCLEOTIDE SEQUENCE [LARGE SCALE GENOMIC DNA]</scope>
</reference>
<proteinExistence type="predicted"/>
<dbReference type="GO" id="GO:0030246">
    <property type="term" value="F:carbohydrate binding"/>
    <property type="evidence" value="ECO:0007669"/>
    <property type="project" value="UniProtKB-KW"/>
</dbReference>
<dbReference type="SUPFAM" id="SSF49899">
    <property type="entry name" value="Concanavalin A-like lectins/glucanases"/>
    <property type="match status" value="1"/>
</dbReference>
<dbReference type="InterPro" id="IPR013320">
    <property type="entry name" value="ConA-like_dom_sf"/>
</dbReference>
<dbReference type="AlphaFoldDB" id="A0A6V7VVE6"/>
<accession>A0A6V7VVE6</accession>
<gene>
    <name evidence="3" type="ORF">MENT_LOCUS30880</name>
</gene>
<dbReference type="Proteomes" id="UP000580250">
    <property type="component" value="Unassembled WGS sequence"/>
</dbReference>
<keyword evidence="1" id="KW-0430">Lectin</keyword>
<sequence length="593" mass="68357">MTGYQFKLPTTPPSLVPEIIDRKPKGYQGYDWGKLYHDKDCQIRHTDKTTYPLGNITDGELLVNFTLWTSSKGKNGTIEVFHGTESIIQLYANATMITHTFKGKIVKEFPQPVNMLEKGVTLFASFRLTKYYVWSGFSSNLWGSEFSVTKYWHDTKWWDGQLFKGNGSNTLKIFGDFVTITPVIIRTLNDEDKKNFSEAYTHVVDTGHTFDLPTIYNENVTFRFYCKYKGELAEIRLYSNRKPILEWYNLEHGIATKDYAEGKTRRTEIPFIINKETKVFELNIIANKTSDTMTKYEFEINGVKYLDSTIITAVPPWKIDQIKILSKFELFDYNVTEEELKMPNKKFKKYLPDLKRFGNIVCLEGKVPKAENMTGEKSFQVYLLNGENDISEIYGGTALLLNFVFDPDNYTKLEKNITYIEGKNSALYIKSFFHTKGWGKNQTHKNPIGHTDVPVTIQIIAGEQYFNISINGATDFIHYYYLIPPWTINYAMVTGYLQDVKFLEVNDKKCLKVKEYVLPSNIAKTDKGLVEGDQIIIKGQVPNPFNGSIMVNLMHRALTAIRNVGEIIYVLYISSRHSENNAFNVSILFNIYN</sequence>
<feature type="domain" description="Galectin" evidence="2">
    <location>
        <begin position="347"/>
        <end position="508"/>
    </location>
</feature>
<dbReference type="InterPro" id="IPR001079">
    <property type="entry name" value="Galectin_CRD"/>
</dbReference>
<dbReference type="PROSITE" id="PS51304">
    <property type="entry name" value="GALECTIN"/>
    <property type="match status" value="1"/>
</dbReference>
<protein>
    <recommendedName>
        <fullName evidence="2">Galectin domain-containing protein</fullName>
    </recommendedName>
</protein>
<dbReference type="Pfam" id="PF00337">
    <property type="entry name" value="Gal-bind_lectin"/>
    <property type="match status" value="1"/>
</dbReference>
<organism evidence="3 4">
    <name type="scientific">Meloidogyne enterolobii</name>
    <name type="common">Root-knot nematode worm</name>
    <name type="synonym">Meloidogyne mayaguensis</name>
    <dbReference type="NCBI Taxonomy" id="390850"/>
    <lineage>
        <taxon>Eukaryota</taxon>
        <taxon>Metazoa</taxon>
        <taxon>Ecdysozoa</taxon>
        <taxon>Nematoda</taxon>
        <taxon>Chromadorea</taxon>
        <taxon>Rhabditida</taxon>
        <taxon>Tylenchina</taxon>
        <taxon>Tylenchomorpha</taxon>
        <taxon>Tylenchoidea</taxon>
        <taxon>Meloidogynidae</taxon>
        <taxon>Meloidogyninae</taxon>
        <taxon>Meloidogyne</taxon>
    </lineage>
</organism>
<evidence type="ECO:0000256" key="1">
    <source>
        <dbReference type="ARBA" id="ARBA00022734"/>
    </source>
</evidence>
<name>A0A6V7VVE6_MELEN</name>
<comment type="caution">
    <text evidence="3">The sequence shown here is derived from an EMBL/GenBank/DDBJ whole genome shotgun (WGS) entry which is preliminary data.</text>
</comment>
<evidence type="ECO:0000313" key="4">
    <source>
        <dbReference type="Proteomes" id="UP000580250"/>
    </source>
</evidence>